<comment type="caution">
    <text evidence="1">The sequence shown here is derived from an EMBL/GenBank/DDBJ whole genome shotgun (WGS) entry which is preliminary data.</text>
</comment>
<organism evidence="1 2">
    <name type="scientific">Agrobacterium albertimagni AOL15</name>
    <dbReference type="NCBI Taxonomy" id="1156935"/>
    <lineage>
        <taxon>Bacteria</taxon>
        <taxon>Pseudomonadati</taxon>
        <taxon>Pseudomonadota</taxon>
        <taxon>Alphaproteobacteria</taxon>
        <taxon>Hyphomicrobiales</taxon>
        <taxon>Rhizobiaceae</taxon>
        <taxon>Rhizobium/Agrobacterium group</taxon>
        <taxon>Agrobacterium</taxon>
    </lineage>
</organism>
<name>K2P7P0_9HYPH</name>
<protein>
    <submittedName>
        <fullName evidence="1">Uncharacterized protein</fullName>
    </submittedName>
</protein>
<dbReference type="EMBL" id="ALJF01000024">
    <property type="protein sequence ID" value="EKF57028.1"/>
    <property type="molecule type" value="Genomic_DNA"/>
</dbReference>
<dbReference type="Proteomes" id="UP000007123">
    <property type="component" value="Unassembled WGS sequence"/>
</dbReference>
<evidence type="ECO:0000313" key="1">
    <source>
        <dbReference type="EMBL" id="EKF57028.1"/>
    </source>
</evidence>
<reference evidence="1 2" key="1">
    <citation type="journal article" date="2012" name="J. Bacteriol.">
        <title>Draft Genome Sequence of Agrobacterium albertimagni Strain AOL15.</title>
        <authorList>
            <person name="Trimble W.L."/>
            <person name="Phung le T."/>
            <person name="Meyer F."/>
            <person name="Gilbert J.A."/>
            <person name="Silver S."/>
        </authorList>
    </citation>
    <scope>NUCLEOTIDE SEQUENCE [LARGE SCALE GENOMIC DNA]</scope>
    <source>
        <strain evidence="1 2">AOL15</strain>
    </source>
</reference>
<sequence>MKQIGTETGKLIAISDNGFGGYVFLDTLSQYESRIAVIGPDDYRTYDMSLYDFFVKISAGKLAI</sequence>
<dbReference type="AlphaFoldDB" id="K2P7P0"/>
<keyword evidence="2" id="KW-1185">Reference proteome</keyword>
<gene>
    <name evidence="1" type="ORF">QWE_23664</name>
</gene>
<proteinExistence type="predicted"/>
<evidence type="ECO:0000313" key="2">
    <source>
        <dbReference type="Proteomes" id="UP000007123"/>
    </source>
</evidence>
<accession>K2P7P0</accession>